<evidence type="ECO:0000256" key="3">
    <source>
        <dbReference type="ARBA" id="ARBA00022578"/>
    </source>
</evidence>
<evidence type="ECO:0000259" key="7">
    <source>
        <dbReference type="Pfam" id="PF01609"/>
    </source>
</evidence>
<keyword evidence="4" id="KW-0238">DNA-binding</keyword>
<dbReference type="RefSeq" id="WP_246410515.1">
    <property type="nucleotide sequence ID" value="NZ_JACHXO010000011.1"/>
</dbReference>
<name>A0ABR6GYY4_9BURK</name>
<dbReference type="InterPro" id="IPR008490">
    <property type="entry name" value="Transposase_InsH_N"/>
</dbReference>
<evidence type="ECO:0000256" key="6">
    <source>
        <dbReference type="SAM" id="MobiDB-lite"/>
    </source>
</evidence>
<dbReference type="InterPro" id="IPR047959">
    <property type="entry name" value="Transpos_IS5"/>
</dbReference>
<evidence type="ECO:0000256" key="5">
    <source>
        <dbReference type="ARBA" id="ARBA00023172"/>
    </source>
</evidence>
<evidence type="ECO:0000256" key="2">
    <source>
        <dbReference type="ARBA" id="ARBA00010075"/>
    </source>
</evidence>
<evidence type="ECO:0000313" key="10">
    <source>
        <dbReference type="Proteomes" id="UP000574369"/>
    </source>
</evidence>
<keyword evidence="5" id="KW-0233">DNA recombination</keyword>
<dbReference type="InterPro" id="IPR002559">
    <property type="entry name" value="Transposase_11"/>
</dbReference>
<dbReference type="Pfam" id="PF05598">
    <property type="entry name" value="DUF772"/>
    <property type="match status" value="1"/>
</dbReference>
<comment type="function">
    <text evidence="1">Involved in the transposition of the insertion sequence IS5.</text>
</comment>
<gene>
    <name evidence="9" type="ORF">FHS28_004748</name>
</gene>
<comment type="caution">
    <text evidence="9">The sequence shown here is derived from an EMBL/GenBank/DDBJ whole genome shotgun (WGS) entry which is preliminary data.</text>
</comment>
<dbReference type="Proteomes" id="UP000574369">
    <property type="component" value="Unassembled WGS sequence"/>
</dbReference>
<evidence type="ECO:0000256" key="4">
    <source>
        <dbReference type="ARBA" id="ARBA00023125"/>
    </source>
</evidence>
<feature type="domain" description="Transposase InsH N-terminal" evidence="8">
    <location>
        <begin position="1"/>
        <end position="86"/>
    </location>
</feature>
<dbReference type="PANTHER" id="PTHR35604">
    <property type="entry name" value="TRANSPOSASE INSH FOR INSERTION SEQUENCE ELEMENT IS5A-RELATED"/>
    <property type="match status" value="1"/>
</dbReference>
<proteinExistence type="inferred from homology"/>
<keyword evidence="10" id="KW-1185">Reference proteome</keyword>
<feature type="domain" description="Transposase IS4-like" evidence="7">
    <location>
        <begin position="115"/>
        <end position="302"/>
    </location>
</feature>
<keyword evidence="3" id="KW-0815">Transposition</keyword>
<dbReference type="PANTHER" id="PTHR35604:SF2">
    <property type="entry name" value="TRANSPOSASE INSH FOR INSERTION SEQUENCE ELEMENT IS5A-RELATED"/>
    <property type="match status" value="1"/>
</dbReference>
<reference evidence="9 10" key="1">
    <citation type="submission" date="2020-08" db="EMBL/GenBank/DDBJ databases">
        <title>Genomic Encyclopedia of Type Strains, Phase III (KMG-III): the genomes of soil and plant-associated and newly described type strains.</title>
        <authorList>
            <person name="Whitman W."/>
        </authorList>
    </citation>
    <scope>NUCLEOTIDE SEQUENCE [LARGE SCALE GENOMIC DNA]</scope>
    <source>
        <strain evidence="9 10">CECT 7247</strain>
    </source>
</reference>
<evidence type="ECO:0000259" key="8">
    <source>
        <dbReference type="Pfam" id="PF05598"/>
    </source>
</evidence>
<dbReference type="Pfam" id="PF01609">
    <property type="entry name" value="DDE_Tnp_1"/>
    <property type="match status" value="1"/>
</dbReference>
<protein>
    <submittedName>
        <fullName evidence="9">IS5 family transposase</fullName>
    </submittedName>
</protein>
<dbReference type="NCBIfam" id="NF033581">
    <property type="entry name" value="transpos_IS5_4"/>
    <property type="match status" value="1"/>
</dbReference>
<sequence length="316" mass="35470">MDELVDFAAVAAQVEAACPRPDRSKGGRPPYSTEIMVRLVFIQSLYNLSDEECEYQVLDRMSFQHFCRLAGELHIPDARTLWRFKQQLAQGGLGGRAIFEAVSQQLQAHGYSPRGGQIVDASIVQAPVTLTKSEEREALNEGQAPEGWSSKKLRHTDRDARWTKKHGKSYYGYKVHANSDARYKLIRKIKVTPANVDDGQTLKDVLDASNTGKRVLAGRGYDSQANRDLLRDRQLRDGIGRRAKPGQEKRQRRDARNTAINRIRARGEHVFAGLQQLGGKVVRATTLARNELAVTLQCVAYNVKRLVWLAANEPAH</sequence>
<dbReference type="EMBL" id="JACHXO010000011">
    <property type="protein sequence ID" value="MBB3197321.1"/>
    <property type="molecule type" value="Genomic_DNA"/>
</dbReference>
<evidence type="ECO:0000313" key="9">
    <source>
        <dbReference type="EMBL" id="MBB3197321.1"/>
    </source>
</evidence>
<organism evidence="9 10">
    <name type="scientific">Roseateles terrae</name>
    <dbReference type="NCBI Taxonomy" id="431060"/>
    <lineage>
        <taxon>Bacteria</taxon>
        <taxon>Pseudomonadati</taxon>
        <taxon>Pseudomonadota</taxon>
        <taxon>Betaproteobacteria</taxon>
        <taxon>Burkholderiales</taxon>
        <taxon>Sphaerotilaceae</taxon>
        <taxon>Roseateles</taxon>
    </lineage>
</organism>
<comment type="similarity">
    <text evidence="2">Belongs to the transposase 11 family.</text>
</comment>
<evidence type="ECO:0000256" key="1">
    <source>
        <dbReference type="ARBA" id="ARBA00003544"/>
    </source>
</evidence>
<feature type="region of interest" description="Disordered" evidence="6">
    <location>
        <begin position="136"/>
        <end position="155"/>
    </location>
</feature>
<accession>A0ABR6GYY4</accession>